<accession>A0A6L2ZMP5</accession>
<dbReference type="FunFam" id="3.10.490.10:FF:000001">
    <property type="entry name" value="Gamma-glutamylcyclotransferase ytfP"/>
    <property type="match status" value="1"/>
</dbReference>
<dbReference type="InterPro" id="IPR009288">
    <property type="entry name" value="AIG2-like_dom"/>
</dbReference>
<organism evidence="4 5">
    <name type="scientific">Candidatus Regiella insecticola</name>
    <dbReference type="NCBI Taxonomy" id="138073"/>
    <lineage>
        <taxon>Bacteria</taxon>
        <taxon>Pseudomonadati</taxon>
        <taxon>Pseudomonadota</taxon>
        <taxon>Gammaproteobacteria</taxon>
        <taxon>Enterobacterales</taxon>
        <taxon>Enterobacteriaceae</taxon>
        <taxon>aphid secondary symbionts</taxon>
        <taxon>Candidatus Regiella</taxon>
    </lineage>
</organism>
<evidence type="ECO:0000256" key="1">
    <source>
        <dbReference type="ARBA" id="ARBA00008861"/>
    </source>
</evidence>
<comment type="caution">
    <text evidence="4">The sequence shown here is derived from an EMBL/GenBank/DDBJ whole genome shotgun (WGS) entry which is preliminary data.</text>
</comment>
<comment type="similarity">
    <text evidence="1">Belongs to the gamma-glutamylcyclotransferase family.</text>
</comment>
<evidence type="ECO:0000313" key="4">
    <source>
        <dbReference type="EMBL" id="GFN45468.1"/>
    </source>
</evidence>
<dbReference type="AlphaFoldDB" id="A0A6L2ZMP5"/>
<name>A0A6L2ZMP5_9ENTR</name>
<evidence type="ECO:0000313" key="5">
    <source>
        <dbReference type="Proteomes" id="UP000504714"/>
    </source>
</evidence>
<dbReference type="SUPFAM" id="SSF110857">
    <property type="entry name" value="Gamma-glutamyl cyclotransferase-like"/>
    <property type="match status" value="1"/>
</dbReference>
<feature type="domain" description="Gamma-glutamylcyclotransferase AIG2-like" evidence="3">
    <location>
        <begin position="3"/>
        <end position="109"/>
    </location>
</feature>
<sequence>MKVIVYGSLRRKQGNSRWMTAAQLLGKYDLEGYEMYNLGYYPAVIPGKGLIHCEVYRIDSATLTELDELKNSPGAYRRKLLKTPFGRAWIYLYCLNVVGLPRIRSGDWLKRNEEVSQIVKKDTPP</sequence>
<gene>
    <name evidence="4" type="primary">ytfP</name>
    <name evidence="4" type="ORF">RINTU1_06430</name>
</gene>
<evidence type="ECO:0000259" key="3">
    <source>
        <dbReference type="Pfam" id="PF06094"/>
    </source>
</evidence>
<dbReference type="CDD" id="cd06661">
    <property type="entry name" value="GGCT_like"/>
    <property type="match status" value="1"/>
</dbReference>
<dbReference type="InterPro" id="IPR036568">
    <property type="entry name" value="GGCT-like_sf"/>
</dbReference>
<reference evidence="4 5" key="1">
    <citation type="submission" date="2020-06" db="EMBL/GenBank/DDBJ databases">
        <title>The genome sequence of Candidatus Regiella insecticola strain Tut.</title>
        <authorList>
            <person name="Nikoh N."/>
            <person name="Tsuchida T."/>
            <person name="Koga R."/>
            <person name="Oshima K."/>
            <person name="Hattori M."/>
            <person name="Fukatsu T."/>
        </authorList>
    </citation>
    <scope>NUCLEOTIDE SEQUENCE [LARGE SCALE GENOMIC DNA]</scope>
    <source>
        <strain evidence="4 5">Tut</strain>
    </source>
</reference>
<dbReference type="EMBL" id="BLXO01000001">
    <property type="protein sequence ID" value="GFN45468.1"/>
    <property type="molecule type" value="Genomic_DNA"/>
</dbReference>
<dbReference type="InterPro" id="IPR013024">
    <property type="entry name" value="GGCT-like"/>
</dbReference>
<proteinExistence type="inferred from homology"/>
<evidence type="ECO:0000256" key="2">
    <source>
        <dbReference type="ARBA" id="ARBA00069885"/>
    </source>
</evidence>
<dbReference type="Pfam" id="PF06094">
    <property type="entry name" value="GGACT"/>
    <property type="match status" value="1"/>
</dbReference>
<protein>
    <recommendedName>
        <fullName evidence="2">Gamma-glutamylcyclotransferase family protein YtfP</fullName>
    </recommendedName>
</protein>
<dbReference type="Proteomes" id="UP000504714">
    <property type="component" value="Unassembled WGS sequence"/>
</dbReference>
<dbReference type="RefSeq" id="WP_176487306.1">
    <property type="nucleotide sequence ID" value="NZ_BLXO01000001.1"/>
</dbReference>
<dbReference type="Gene3D" id="3.10.490.10">
    <property type="entry name" value="Gamma-glutamyl cyclotransferase-like"/>
    <property type="match status" value="1"/>
</dbReference>